<feature type="compositionally biased region" description="Basic and acidic residues" evidence="4">
    <location>
        <begin position="452"/>
        <end position="480"/>
    </location>
</feature>
<dbReference type="InterPro" id="IPR051728">
    <property type="entry name" value="RING-FYVE_E3_ubiquitin-ligase"/>
</dbReference>
<dbReference type="PROSITE" id="PS50089">
    <property type="entry name" value="ZF_RING_2"/>
    <property type="match status" value="1"/>
</dbReference>
<reference evidence="6" key="1">
    <citation type="submission" date="2018-11" db="EMBL/GenBank/DDBJ databases">
        <authorList>
            <consortium name="Pathogen Informatics"/>
        </authorList>
    </citation>
    <scope>NUCLEOTIDE SEQUENCE</scope>
</reference>
<proteinExistence type="predicted"/>
<evidence type="ECO:0000313" key="6">
    <source>
        <dbReference type="EMBL" id="VEL09541.1"/>
    </source>
</evidence>
<dbReference type="AlphaFoldDB" id="A0A3S5CHU5"/>
<evidence type="ECO:0000256" key="1">
    <source>
        <dbReference type="ARBA" id="ARBA00022771"/>
    </source>
</evidence>
<dbReference type="Gene3D" id="3.30.40.10">
    <property type="entry name" value="Zinc/RING finger domain, C3HC4 (zinc finger)"/>
    <property type="match status" value="1"/>
</dbReference>
<sequence length="535" mass="58062">MQEVQELVQERLREVTTCRVCMDQPISRVFFPCGHTICCSACSERIDQCPVCRKAIDLRHPCFLPWAISAGTNRFPDKQDIRPSLDYDAGQVGHLCLNIGPGSRRRHSTKSASGGRRSEIESPIETSSYQGLDQVVPVESSPVTMPLDCNTGSLSDRQAPVDAATETLWEEEEDEYSDFKGMDNKGLTEEVASAYRAKGRSMPLRISGLHRRSLKEQSQMNTRHSPAESRLTVLPETCPYTSDSDTLEPTPIAAANAKIEAPTKSALSSAIAVFNSALTVTPATSATGVITTSFASTSAATTVISAFSDSITSTSPTIESLTAWSQFPDSTLRRNNSSSEAVLCYSMTDCSEVSASLSSESLDKSSLLIQASSLTSYEVGSSGVSEVSSAGNGSFGRTLSISKLGYSYTDSSNLGSGPLLDKKMAFCTPPISIHDRQTETFRPTLLLKSGLKERRDSKGDERVERERISEAQEKKEREAASEGAASSRVLMAMDVDKNKSFTRKTKCALGEDTSMPIQQVRIKPVVSFTLHLDDD</sequence>
<evidence type="ECO:0000256" key="3">
    <source>
        <dbReference type="PROSITE-ProRule" id="PRU00175"/>
    </source>
</evidence>
<dbReference type="EMBL" id="CAAALY010006579">
    <property type="protein sequence ID" value="VEL09541.1"/>
    <property type="molecule type" value="Genomic_DNA"/>
</dbReference>
<keyword evidence="2" id="KW-0862">Zinc</keyword>
<comment type="caution">
    <text evidence="6">The sequence shown here is derived from an EMBL/GenBank/DDBJ whole genome shotgun (WGS) entry which is preliminary data.</text>
</comment>
<gene>
    <name evidence="6" type="ORF">PXEA_LOCUS2981</name>
</gene>
<dbReference type="SUPFAM" id="SSF57850">
    <property type="entry name" value="RING/U-box"/>
    <property type="match status" value="1"/>
</dbReference>
<keyword evidence="7" id="KW-1185">Reference proteome</keyword>
<dbReference type="Pfam" id="PF13920">
    <property type="entry name" value="zf-C3HC4_3"/>
    <property type="match status" value="1"/>
</dbReference>
<dbReference type="PANTHER" id="PTHR14879">
    <property type="entry name" value="CASPASE REGULATOR, RING FINGER DOMAIN-CONTAINING"/>
    <property type="match status" value="1"/>
</dbReference>
<keyword evidence="1 3" id="KW-0863">Zinc-finger</keyword>
<dbReference type="GO" id="GO:0008270">
    <property type="term" value="F:zinc ion binding"/>
    <property type="evidence" value="ECO:0007669"/>
    <property type="project" value="UniProtKB-KW"/>
</dbReference>
<protein>
    <recommendedName>
        <fullName evidence="5">RING-type domain-containing protein</fullName>
    </recommendedName>
</protein>
<feature type="region of interest" description="Disordered" evidence="4">
    <location>
        <begin position="101"/>
        <end position="125"/>
    </location>
</feature>
<dbReference type="InterPro" id="IPR001841">
    <property type="entry name" value="Znf_RING"/>
</dbReference>
<organism evidence="6 7">
    <name type="scientific">Protopolystoma xenopodis</name>
    <dbReference type="NCBI Taxonomy" id="117903"/>
    <lineage>
        <taxon>Eukaryota</taxon>
        <taxon>Metazoa</taxon>
        <taxon>Spiralia</taxon>
        <taxon>Lophotrochozoa</taxon>
        <taxon>Platyhelminthes</taxon>
        <taxon>Monogenea</taxon>
        <taxon>Polyopisthocotylea</taxon>
        <taxon>Polystomatidea</taxon>
        <taxon>Polystomatidae</taxon>
        <taxon>Protopolystoma</taxon>
    </lineage>
</organism>
<dbReference type="Proteomes" id="UP000784294">
    <property type="component" value="Unassembled WGS sequence"/>
</dbReference>
<dbReference type="OrthoDB" id="6288000at2759"/>
<evidence type="ECO:0000256" key="4">
    <source>
        <dbReference type="SAM" id="MobiDB-lite"/>
    </source>
</evidence>
<feature type="domain" description="RING-type" evidence="5">
    <location>
        <begin position="18"/>
        <end position="53"/>
    </location>
</feature>
<keyword evidence="1 3" id="KW-0479">Metal-binding</keyword>
<dbReference type="PANTHER" id="PTHR14879:SF5">
    <property type="entry name" value="RING-TYPE DOMAIN-CONTAINING PROTEIN"/>
    <property type="match status" value="1"/>
</dbReference>
<name>A0A3S5CHU5_9PLAT</name>
<evidence type="ECO:0000256" key="2">
    <source>
        <dbReference type="ARBA" id="ARBA00022833"/>
    </source>
</evidence>
<dbReference type="InterPro" id="IPR013083">
    <property type="entry name" value="Znf_RING/FYVE/PHD"/>
</dbReference>
<evidence type="ECO:0000313" key="7">
    <source>
        <dbReference type="Proteomes" id="UP000784294"/>
    </source>
</evidence>
<feature type="region of interest" description="Disordered" evidence="4">
    <location>
        <begin position="452"/>
        <end position="485"/>
    </location>
</feature>
<accession>A0A3S5CHU5</accession>
<evidence type="ECO:0000259" key="5">
    <source>
        <dbReference type="PROSITE" id="PS50089"/>
    </source>
</evidence>